<evidence type="ECO:0000256" key="5">
    <source>
        <dbReference type="ARBA" id="ARBA00022801"/>
    </source>
</evidence>
<dbReference type="InterPro" id="IPR054723">
    <property type="entry name" value="Ams1-like_N"/>
</dbReference>
<keyword evidence="5" id="KW-0378">Hydrolase</keyword>
<dbReference type="SUPFAM" id="SSF74650">
    <property type="entry name" value="Galactose mutarotase-like"/>
    <property type="match status" value="1"/>
</dbReference>
<dbReference type="Pfam" id="PF09261">
    <property type="entry name" value="Alpha-mann_mid"/>
    <property type="match status" value="1"/>
</dbReference>
<dbReference type="FunFam" id="1.20.1270.50:FF:000004">
    <property type="entry name" value="alpha-mannosidase 2C1 isoform X1"/>
    <property type="match status" value="1"/>
</dbReference>
<reference evidence="11" key="3">
    <citation type="submission" date="2017-01" db="EMBL/GenBank/DDBJ databases">
        <authorList>
            <person name="Mah S.A."/>
            <person name="Swanson W.J."/>
            <person name="Moy G.W."/>
            <person name="Vacquier V.D."/>
        </authorList>
    </citation>
    <scope>NUCLEOTIDE SEQUENCE [LARGE SCALE GENOMIC DNA]</scope>
    <source>
        <strain evidence="11">65</strain>
    </source>
</reference>
<dbReference type="VEuPathDB" id="FungiDB:BON22_0017"/>
<dbReference type="InterPro" id="IPR041147">
    <property type="entry name" value="GH38_C"/>
</dbReference>
<dbReference type="FunFam" id="3.20.110.10:FF:000002">
    <property type="entry name" value="alpha-mannosidase 2C1 isoform X1"/>
    <property type="match status" value="1"/>
</dbReference>
<dbReference type="OMA" id="GQYWDAW"/>
<dbReference type="InterPro" id="IPR011330">
    <property type="entry name" value="Glyco_hydro/deAcase_b/a-brl"/>
</dbReference>
<dbReference type="InterPro" id="IPR027291">
    <property type="entry name" value="Glyco_hydro_38_N_sf"/>
</dbReference>
<keyword evidence="12" id="KW-1185">Reference proteome</keyword>
<evidence type="ECO:0000259" key="9">
    <source>
        <dbReference type="SMART" id="SM00872"/>
    </source>
</evidence>
<reference evidence="12" key="2">
    <citation type="journal article" date="2017" name="Genome Announc.">
        <title>Genome sequences of Cyberlindnera fabianii 65, Pichia kudriavzevii 129, and Saccharomyces cerevisiae 131 isolated from fermented masau fruits in Zimbabwe.</title>
        <authorList>
            <person name="van Rijswijck I.M.H."/>
            <person name="Derks M.F.L."/>
            <person name="Abee T."/>
            <person name="de Ridder D."/>
            <person name="Smid E.J."/>
        </authorList>
    </citation>
    <scope>NUCLEOTIDE SEQUENCE [LARGE SCALE GENOMIC DNA]</scope>
    <source>
        <strain evidence="12">65</strain>
    </source>
</reference>
<dbReference type="Gene3D" id="2.70.98.30">
    <property type="entry name" value="Golgi alpha-mannosidase II, domain 4"/>
    <property type="match status" value="1"/>
</dbReference>
<dbReference type="OrthoDB" id="10261055at2759"/>
<dbReference type="SMART" id="SM00872">
    <property type="entry name" value="Alpha-mann_mid"/>
    <property type="match status" value="1"/>
</dbReference>
<dbReference type="Pfam" id="PF01074">
    <property type="entry name" value="Glyco_hydro_38N"/>
    <property type="match status" value="1"/>
</dbReference>
<dbReference type="GO" id="GO:0006013">
    <property type="term" value="P:mannose metabolic process"/>
    <property type="evidence" value="ECO:0007669"/>
    <property type="project" value="InterPro"/>
</dbReference>
<evidence type="ECO:0000313" key="11">
    <source>
        <dbReference type="EMBL" id="ONH69471.1"/>
    </source>
</evidence>
<dbReference type="GO" id="GO:0046872">
    <property type="term" value="F:metal ion binding"/>
    <property type="evidence" value="ECO:0007669"/>
    <property type="project" value="UniProtKB-KW"/>
</dbReference>
<evidence type="ECO:0000256" key="2">
    <source>
        <dbReference type="ARBA" id="ARBA00009792"/>
    </source>
</evidence>
<evidence type="ECO:0000256" key="1">
    <source>
        <dbReference type="ARBA" id="ARBA00000365"/>
    </source>
</evidence>
<dbReference type="GO" id="GO:0009313">
    <property type="term" value="P:oligosaccharide catabolic process"/>
    <property type="evidence" value="ECO:0007669"/>
    <property type="project" value="TreeGrafter"/>
</dbReference>
<evidence type="ECO:0000256" key="4">
    <source>
        <dbReference type="ARBA" id="ARBA00022723"/>
    </source>
</evidence>
<dbReference type="EMBL" id="MPUK01000001">
    <property type="protein sequence ID" value="ONH69471.1"/>
    <property type="molecule type" value="Genomic_DNA"/>
</dbReference>
<dbReference type="InterPro" id="IPR037094">
    <property type="entry name" value="Glyco_hydro_38_cen_sf"/>
</dbReference>
<sequence>MCLHGLAGHVDGARVAEAAGYAPLNNDPIPKQIDSIYENRLRQFLDEGQYRDLNLPKFYDVDRIDFQKDDEDLGRGYIQLQVHEVDGPQNRPLFPDVINKDTEYRPAKKGDVFGPSWKTFWFKVRIRVPKKWVGADQIIFQWDGSNEGLLYTTKGEPLQAFTGGEREEFILPEAWSDGEEHTFYIEMACNGMFGNGNGSANAPPDENRYFRLNKADLVLPNLEARALRYDFWIIGDAARELSGESWQKYKAREVCNRIMNTFDANDVKTISKCREIAQEYIGKHVDSDKVYHDKTAPANGKIDVFGIGHCHIDTAWLWPFGETRRKVVRSWTTQMDLMDRYPEYQFVASQAQQYKWLLQDHPDVFKRLQEKVSQNQFIPIGGSWVEHDTNIPNGESLVRQFVFGQRFFKSQFGQRCKTFWLPDTFGYSSQIPQLCRLAGLDRFLTQKLSWNNINNFPNTTFNWVALDGSQVVTHMPPANTYTADANFGDVKRSLVQHKNLTYDQTGLLVFGKGDGGGGPNPEMLEKLRRCRGLANTVGQLPTVHLGTSVDEYFDQLLERSEDGKSLVSWVGELYFEFHRGTYTSQALVKKLMRKSEIHLHDLEYFGTLASILKPDKYKYPTKKIHDLWENVLLCQFHDVLPGSCIEMVYKMDVHPMLKKVIADAEKLTFEVLQVLQGKGKKGGDSSKFELISTMQWDRKGVFRVPKALTQANEDVFHQESAKHDYVYAEANDGGAILPSKKSVKYAASVKKNDDSTFTLENGKLRAIIDGGVIKSLYDVVNEREVLDLKTGRNTTGANQLVLFEDTPLSWQAWDTEVFSLDKYKYLSSGEVSINESGPLRSSVFVVHKISEESSIQTIISLDGLESLDDPSMIEFDCKVDWNESRKFLKVEFPVDVHSDYASYETQFGITRRPTHYNTTWDVAKFEVCHHKFADYSDHSYGVSIINDSKYGFSTHGNLMRLSLLRSPKEPDAHADMGKHHFKYAIYPHTGALNAKTVELAYNFNFDLISPYFVNSGSLDSSLDLIRIKGDDSLVLSHVKRAEDDVDVSLGDLPIKVNHENGTAIVVRVYESLGGRARGKLVSKGKKVLEVYKVNLLEDELERVKTVESSSGETEIPLDLRAFEVVSYKIVFG</sequence>
<evidence type="ECO:0000256" key="3">
    <source>
        <dbReference type="ARBA" id="ARBA00012752"/>
    </source>
</evidence>
<keyword evidence="6" id="KW-0326">Glycosidase</keyword>
<dbReference type="InterPro" id="IPR011013">
    <property type="entry name" value="Gal_mutarotase_sf_dom"/>
</dbReference>
<evidence type="ECO:0000256" key="7">
    <source>
        <dbReference type="ARBA" id="ARBA00054985"/>
    </source>
</evidence>
<organism evidence="10">
    <name type="scientific">Cyberlindnera fabianii</name>
    <name type="common">Yeast</name>
    <name type="synonym">Hansenula fabianii</name>
    <dbReference type="NCBI Taxonomy" id="36022"/>
    <lineage>
        <taxon>Eukaryota</taxon>
        <taxon>Fungi</taxon>
        <taxon>Dikarya</taxon>
        <taxon>Ascomycota</taxon>
        <taxon>Saccharomycotina</taxon>
        <taxon>Saccharomycetes</taxon>
        <taxon>Phaffomycetales</taxon>
        <taxon>Phaffomycetaceae</taxon>
        <taxon>Cyberlindnera</taxon>
    </lineage>
</organism>
<dbReference type="Gene3D" id="3.20.110.10">
    <property type="entry name" value="Glycoside hydrolase 38, N terminal domain"/>
    <property type="match status" value="1"/>
</dbReference>
<dbReference type="InterPro" id="IPR015341">
    <property type="entry name" value="Glyco_hydro_38_cen"/>
</dbReference>
<dbReference type="CDD" id="cd10812">
    <property type="entry name" value="GH38N_AMII_ScAms1_like"/>
    <property type="match status" value="1"/>
</dbReference>
<proteinExistence type="inferred from homology"/>
<dbReference type="PANTHER" id="PTHR46017:SF1">
    <property type="entry name" value="ALPHA-MANNOSIDASE 2C1"/>
    <property type="match status" value="1"/>
</dbReference>
<comment type="function">
    <text evidence="7">Degrades free oligosaccharides in the vacuole.</text>
</comment>
<feature type="domain" description="Glycoside hydrolase family 38 central" evidence="9">
    <location>
        <begin position="576"/>
        <end position="656"/>
    </location>
</feature>
<dbReference type="PANTHER" id="PTHR46017">
    <property type="entry name" value="ALPHA-MANNOSIDASE 2C1"/>
    <property type="match status" value="1"/>
</dbReference>
<evidence type="ECO:0000256" key="8">
    <source>
        <dbReference type="ARBA" id="ARBA00071615"/>
    </source>
</evidence>
<dbReference type="SUPFAM" id="SSF88713">
    <property type="entry name" value="Glycoside hydrolase/deacetylase"/>
    <property type="match status" value="1"/>
</dbReference>
<dbReference type="Pfam" id="PF22907">
    <property type="entry name" value="Ams1-like_1st"/>
    <property type="match status" value="1"/>
</dbReference>
<reference evidence="10" key="1">
    <citation type="journal article" date="2014" name="Genome Announc.">
        <title>Genome sequence of the yeast Cyberlindnera fabianii (Hansenula fabianii).</title>
        <authorList>
            <person name="Freel K.C."/>
            <person name="Sarilar V."/>
            <person name="Neuveglise C."/>
            <person name="Devillers H."/>
            <person name="Friedrich A."/>
            <person name="Schacherer J."/>
        </authorList>
    </citation>
    <scope>NUCLEOTIDE SEQUENCE</scope>
    <source>
        <strain evidence="10">YJS4271</strain>
    </source>
</reference>
<gene>
    <name evidence="11" type="ORF">BON22_0017</name>
    <name evidence="10" type="ORF">CYFA0S_02e07536g</name>
</gene>
<keyword evidence="4" id="KW-0479">Metal-binding</keyword>
<dbReference type="InterPro" id="IPR000602">
    <property type="entry name" value="Glyco_hydro_38_N"/>
</dbReference>
<dbReference type="Gene3D" id="1.20.1270.50">
    <property type="entry name" value="Glycoside hydrolase family 38, central domain"/>
    <property type="match status" value="1"/>
</dbReference>
<dbReference type="InterPro" id="IPR011682">
    <property type="entry name" value="Glyco_hydro_38_C"/>
</dbReference>
<dbReference type="GO" id="GO:0004559">
    <property type="term" value="F:alpha-mannosidase activity"/>
    <property type="evidence" value="ECO:0007669"/>
    <property type="project" value="UniProtKB-EC"/>
</dbReference>
<comment type="similarity">
    <text evidence="2">Belongs to the glycosyl hydrolase 38 family.</text>
</comment>
<dbReference type="STRING" id="36022.A0A061ANZ5"/>
<dbReference type="GO" id="GO:0000329">
    <property type="term" value="C:fungal-type vacuole membrane"/>
    <property type="evidence" value="ECO:0007669"/>
    <property type="project" value="TreeGrafter"/>
</dbReference>
<dbReference type="AlphaFoldDB" id="A0A061ANZ5"/>
<dbReference type="EC" id="3.2.1.24" evidence="3"/>
<dbReference type="Pfam" id="PF07748">
    <property type="entry name" value="Glyco_hydro_38C"/>
    <property type="match status" value="1"/>
</dbReference>
<dbReference type="Proteomes" id="UP000189513">
    <property type="component" value="Unassembled WGS sequence"/>
</dbReference>
<protein>
    <recommendedName>
        <fullName evidence="8">Alpha-mannosidase</fullName>
        <ecNumber evidence="3">3.2.1.24</ecNumber>
    </recommendedName>
</protein>
<evidence type="ECO:0000313" key="10">
    <source>
        <dbReference type="EMBL" id="CDR38869.1"/>
    </source>
</evidence>
<dbReference type="InterPro" id="IPR028995">
    <property type="entry name" value="Glyco_hydro_57/38_cen_sf"/>
</dbReference>
<dbReference type="Pfam" id="PF17677">
    <property type="entry name" value="Glyco_hydro38C2"/>
    <property type="match status" value="1"/>
</dbReference>
<dbReference type="FunFam" id="2.70.98.30:FF:000001">
    <property type="entry name" value="alpha-mannosidase 2C1 isoform X2"/>
    <property type="match status" value="1"/>
</dbReference>
<dbReference type="SUPFAM" id="SSF88688">
    <property type="entry name" value="Families 57/38 glycoside transferase middle domain"/>
    <property type="match status" value="1"/>
</dbReference>
<dbReference type="GO" id="GO:0030246">
    <property type="term" value="F:carbohydrate binding"/>
    <property type="evidence" value="ECO:0007669"/>
    <property type="project" value="InterPro"/>
</dbReference>
<dbReference type="EMBL" id="LK052887">
    <property type="protein sequence ID" value="CDR38869.1"/>
    <property type="molecule type" value="Genomic_DNA"/>
</dbReference>
<name>A0A061ANZ5_CYBFA</name>
<evidence type="ECO:0000256" key="6">
    <source>
        <dbReference type="ARBA" id="ARBA00023295"/>
    </source>
</evidence>
<accession>A0A061ANZ5</accession>
<evidence type="ECO:0000313" key="12">
    <source>
        <dbReference type="Proteomes" id="UP000189513"/>
    </source>
</evidence>
<comment type="catalytic activity">
    <reaction evidence="1">
        <text>Hydrolysis of terminal, non-reducing alpha-D-mannose residues in alpha-D-mannosides.</text>
        <dbReference type="EC" id="3.2.1.24"/>
    </reaction>
</comment>